<evidence type="ECO:0000313" key="2">
    <source>
        <dbReference type="EMBL" id="KAH9426082.1"/>
    </source>
</evidence>
<gene>
    <name evidence="2" type="ORF">DERP_007022</name>
</gene>
<reference evidence="2 3" key="2">
    <citation type="journal article" date="2022" name="Mol. Biol. Evol.">
        <title>Comparative Genomics Reveals Insights into the Divergent Evolution of Astigmatic Mites and Household Pest Adaptations.</title>
        <authorList>
            <person name="Xiong Q."/>
            <person name="Wan A.T."/>
            <person name="Liu X."/>
            <person name="Fung C.S."/>
            <person name="Xiao X."/>
            <person name="Malainual N."/>
            <person name="Hou J."/>
            <person name="Wang L."/>
            <person name="Wang M."/>
            <person name="Yang K.Y."/>
            <person name="Cui Y."/>
            <person name="Leung E.L."/>
            <person name="Nong W."/>
            <person name="Shin S.K."/>
            <person name="Au S.W."/>
            <person name="Jeong K.Y."/>
            <person name="Chew F.T."/>
            <person name="Hui J.H."/>
            <person name="Leung T.F."/>
            <person name="Tungtrongchitr A."/>
            <person name="Zhong N."/>
            <person name="Liu Z."/>
            <person name="Tsui S.K."/>
        </authorList>
    </citation>
    <scope>NUCLEOTIDE SEQUENCE [LARGE SCALE GENOMIC DNA]</scope>
    <source>
        <strain evidence="2">Derp</strain>
    </source>
</reference>
<feature type="transmembrane region" description="Helical" evidence="1">
    <location>
        <begin position="302"/>
        <end position="321"/>
    </location>
</feature>
<keyword evidence="1" id="KW-0472">Membrane</keyword>
<dbReference type="Proteomes" id="UP000887458">
    <property type="component" value="Unassembled WGS sequence"/>
</dbReference>
<keyword evidence="1" id="KW-1133">Transmembrane helix</keyword>
<sequence>MAMIKKIIKKWQKQCSIRQTFDEWLNERHRLSYRLKRIQRLIIISLLIPYFIYILIYIDNNDPNSFMNRILNRSLTYNVGINDDWPRISAIIFLLYGLFGVFNNYLFYFYNFKDELVLKILTNAILQPKCLEKLSILSIRCNVRTVNRIKSIICTADSCRLFGRICWALSTLTLLIVIIVYNIIEPKELSVLIFDIIHCIISAYNLRYVTAATFFMHNNIIIIVIYISDCFRSINQMLKKSNQYNKNLHRSMAEFIQQHNDLCRLITKIDVYLGKYLSVTLAIHIPINVISVNTLSNIKSTYIIPSTFLFLTTIIEIILLISKIALMIPINQQAIAARGCGYFYRSTFNGQKNYPLGIYSFVRFHLKCQNYLERFASCNIQNGIHLKELCITHVNFWNFIIIYISYVLLVHTALHR</sequence>
<dbReference type="EMBL" id="NJHN03000012">
    <property type="protein sequence ID" value="KAH9426082.1"/>
    <property type="molecule type" value="Genomic_DNA"/>
</dbReference>
<feature type="transmembrane region" description="Helical" evidence="1">
    <location>
        <begin position="88"/>
        <end position="110"/>
    </location>
</feature>
<accession>A0ABQ8JU52</accession>
<feature type="transmembrane region" description="Helical" evidence="1">
    <location>
        <begin position="276"/>
        <end position="296"/>
    </location>
</feature>
<evidence type="ECO:0008006" key="4">
    <source>
        <dbReference type="Google" id="ProtNLM"/>
    </source>
</evidence>
<comment type="caution">
    <text evidence="2">The sequence shown here is derived from an EMBL/GenBank/DDBJ whole genome shotgun (WGS) entry which is preliminary data.</text>
</comment>
<proteinExistence type="predicted"/>
<feature type="transmembrane region" description="Helical" evidence="1">
    <location>
        <begin position="38"/>
        <end position="58"/>
    </location>
</feature>
<reference evidence="2 3" key="1">
    <citation type="journal article" date="2018" name="J. Allergy Clin. Immunol.">
        <title>High-quality assembly of Dermatophagoides pteronyssinus genome and transcriptome reveals a wide range of novel allergens.</title>
        <authorList>
            <person name="Liu X.Y."/>
            <person name="Yang K.Y."/>
            <person name="Wang M.Q."/>
            <person name="Kwok J.S."/>
            <person name="Zeng X."/>
            <person name="Yang Z."/>
            <person name="Xiao X.J."/>
            <person name="Lau C.P."/>
            <person name="Li Y."/>
            <person name="Huang Z.M."/>
            <person name="Ba J.G."/>
            <person name="Yim A.K."/>
            <person name="Ouyang C.Y."/>
            <person name="Ngai S.M."/>
            <person name="Chan T.F."/>
            <person name="Leung E.L."/>
            <person name="Liu L."/>
            <person name="Liu Z.G."/>
            <person name="Tsui S.K."/>
        </authorList>
    </citation>
    <scope>NUCLEOTIDE SEQUENCE [LARGE SCALE GENOMIC DNA]</scope>
    <source>
        <strain evidence="2">Derp</strain>
    </source>
</reference>
<protein>
    <recommendedName>
        <fullName evidence="4">Gustatory receptor</fullName>
    </recommendedName>
</protein>
<feature type="transmembrane region" description="Helical" evidence="1">
    <location>
        <begin position="204"/>
        <end position="227"/>
    </location>
</feature>
<evidence type="ECO:0000256" key="1">
    <source>
        <dbReference type="SAM" id="Phobius"/>
    </source>
</evidence>
<feature type="transmembrane region" description="Helical" evidence="1">
    <location>
        <begin position="165"/>
        <end position="184"/>
    </location>
</feature>
<keyword evidence="3" id="KW-1185">Reference proteome</keyword>
<feature type="transmembrane region" description="Helical" evidence="1">
    <location>
        <begin position="396"/>
        <end position="414"/>
    </location>
</feature>
<organism evidence="2 3">
    <name type="scientific">Dermatophagoides pteronyssinus</name>
    <name type="common">European house dust mite</name>
    <dbReference type="NCBI Taxonomy" id="6956"/>
    <lineage>
        <taxon>Eukaryota</taxon>
        <taxon>Metazoa</taxon>
        <taxon>Ecdysozoa</taxon>
        <taxon>Arthropoda</taxon>
        <taxon>Chelicerata</taxon>
        <taxon>Arachnida</taxon>
        <taxon>Acari</taxon>
        <taxon>Acariformes</taxon>
        <taxon>Sarcoptiformes</taxon>
        <taxon>Astigmata</taxon>
        <taxon>Psoroptidia</taxon>
        <taxon>Analgoidea</taxon>
        <taxon>Pyroglyphidae</taxon>
        <taxon>Dermatophagoidinae</taxon>
        <taxon>Dermatophagoides</taxon>
    </lineage>
</organism>
<name>A0ABQ8JU52_DERPT</name>
<keyword evidence="1" id="KW-0812">Transmembrane</keyword>
<evidence type="ECO:0000313" key="3">
    <source>
        <dbReference type="Proteomes" id="UP000887458"/>
    </source>
</evidence>